<dbReference type="UniPathway" id="UPA00242"/>
<evidence type="ECO:0000256" key="9">
    <source>
        <dbReference type="SAM" id="SignalP"/>
    </source>
</evidence>
<comment type="similarity">
    <text evidence="2 5">Belongs to the aldose epimerase family.</text>
</comment>
<dbReference type="CDD" id="cd09019">
    <property type="entry name" value="galactose_mutarotase_like"/>
    <property type="match status" value="1"/>
</dbReference>
<evidence type="ECO:0000256" key="6">
    <source>
        <dbReference type="PIRSR" id="PIRSR005096-1"/>
    </source>
</evidence>
<evidence type="ECO:0000256" key="7">
    <source>
        <dbReference type="PIRSR" id="PIRSR005096-2"/>
    </source>
</evidence>
<sequence length="381" mass="42556">MGEKAWLLCLIALVSFSVCRGQYFDGNLGRKHIKTKGSAGFFVLEKGNFYINLTNWGATLVSVKTPDVKGHVGDILLGYDHLASYMIISSSRPYFGAIMGRVANRIKNAQFILDGKKYHLPANEGNNTLHGGRRGFDNVLWEVKEIRGGKKPYIKFHYHSFDGEEGFPGELDAFATYTISGETELTLKMEAIPRNKPTPVNLVTHAYWNLAGHNSRRNILDHSVQIWASHYTPTDKAMIPTGQILPVKGTPLDFTKEATIGSRINKVPSTEHPPGFDNNYVLDSPKSKEMQGLRVAARAKDPWSSRVLEVWTSAPGMQFYTSNNLKDPVGKGGVVYKPHSSFCFETQDFPNAVNQPNFPSVIVRPGQVYKHTMVFKFSVEK</sequence>
<dbReference type="GO" id="GO:0033499">
    <property type="term" value="P:galactose catabolic process via UDP-galactose, Leloir pathway"/>
    <property type="evidence" value="ECO:0007669"/>
    <property type="project" value="TreeGrafter"/>
</dbReference>
<dbReference type="PANTHER" id="PTHR10091">
    <property type="entry name" value="ALDOSE-1-EPIMERASE"/>
    <property type="match status" value="1"/>
</dbReference>
<dbReference type="InterPro" id="IPR015443">
    <property type="entry name" value="Aldose_1-epimerase"/>
</dbReference>
<evidence type="ECO:0000256" key="4">
    <source>
        <dbReference type="ARBA" id="ARBA00023277"/>
    </source>
</evidence>
<dbReference type="PIRSF" id="PIRSF005096">
    <property type="entry name" value="GALM"/>
    <property type="match status" value="1"/>
</dbReference>
<feature type="chain" id="PRO_5002311199" description="Aldose 1-epimerase" evidence="9">
    <location>
        <begin position="22"/>
        <end position="381"/>
    </location>
</feature>
<dbReference type="EC" id="5.1.3.3" evidence="5"/>
<feature type="binding site" evidence="8">
    <location>
        <begin position="104"/>
        <end position="105"/>
    </location>
    <ligand>
        <name>beta-D-galactose</name>
        <dbReference type="ChEBI" id="CHEBI:27667"/>
    </ligand>
</feature>
<dbReference type="InterPro" id="IPR014718">
    <property type="entry name" value="GH-type_carb-bd"/>
</dbReference>
<evidence type="ECO:0000256" key="1">
    <source>
        <dbReference type="ARBA" id="ARBA00005028"/>
    </source>
</evidence>
<feature type="active site" description="Proton acceptor" evidence="6">
    <location>
        <position position="345"/>
    </location>
</feature>
<feature type="binding site" evidence="8">
    <location>
        <begin position="205"/>
        <end position="207"/>
    </location>
    <ligand>
        <name>beta-D-galactose</name>
        <dbReference type="ChEBI" id="CHEBI:27667"/>
    </ligand>
</feature>
<reference evidence="10" key="1">
    <citation type="submission" date="2015-03" db="EMBL/GenBank/DDBJ databases">
        <title>A transcriptome of Araucaria cunninghamii, an australian fine timber species.</title>
        <authorList>
            <person name="Jing Yi C.J.Y."/>
            <person name="Yin San L.Y.S."/>
            <person name="Abdul Karim S.S."/>
            <person name="Wan Azmi N.N."/>
            <person name="Hercus R.R."/>
            <person name="Croft L.L."/>
        </authorList>
    </citation>
    <scope>NUCLEOTIDE SEQUENCE</scope>
    <source>
        <strain evidence="10">MI0301</strain>
        <tissue evidence="10">Leaf</tissue>
    </source>
</reference>
<evidence type="ECO:0000313" key="10">
    <source>
        <dbReference type="EMBL" id="JAG94947.1"/>
    </source>
</evidence>
<feature type="binding site" evidence="7">
    <location>
        <position position="277"/>
    </location>
    <ligand>
        <name>beta-D-galactose</name>
        <dbReference type="ChEBI" id="CHEBI:27667"/>
    </ligand>
</feature>
<dbReference type="AlphaFoldDB" id="A0A0D6QTR3"/>
<feature type="signal peptide" evidence="9">
    <location>
        <begin position="1"/>
        <end position="21"/>
    </location>
</feature>
<evidence type="ECO:0000256" key="2">
    <source>
        <dbReference type="ARBA" id="ARBA00006206"/>
    </source>
</evidence>
<feature type="active site" description="Proton donor" evidence="6">
    <location>
        <position position="205"/>
    </location>
</feature>
<dbReference type="SUPFAM" id="SSF74650">
    <property type="entry name" value="Galactose mutarotase-like"/>
    <property type="match status" value="1"/>
</dbReference>
<name>A0A0D6QTR3_ARACU</name>
<keyword evidence="4 5" id="KW-0119">Carbohydrate metabolism</keyword>
<dbReference type="NCBIfam" id="NF008277">
    <property type="entry name" value="PRK11055.1"/>
    <property type="match status" value="1"/>
</dbReference>
<dbReference type="InterPro" id="IPR008183">
    <property type="entry name" value="Aldose_1/G6P_1-epimerase"/>
</dbReference>
<proteinExistence type="inferred from homology"/>
<dbReference type="InterPro" id="IPR011013">
    <property type="entry name" value="Gal_mutarotase_sf_dom"/>
</dbReference>
<dbReference type="InterPro" id="IPR047215">
    <property type="entry name" value="Galactose_mutarotase-like"/>
</dbReference>
<dbReference type="GO" id="GO:0004034">
    <property type="term" value="F:aldose 1-epimerase activity"/>
    <property type="evidence" value="ECO:0007669"/>
    <property type="project" value="UniProtKB-EC"/>
</dbReference>
<dbReference type="GO" id="GO:0006006">
    <property type="term" value="P:glucose metabolic process"/>
    <property type="evidence" value="ECO:0007669"/>
    <property type="project" value="TreeGrafter"/>
</dbReference>
<comment type="catalytic activity">
    <reaction evidence="5">
        <text>alpha-D-glucose = beta-D-glucose</text>
        <dbReference type="Rhea" id="RHEA:10264"/>
        <dbReference type="ChEBI" id="CHEBI:15903"/>
        <dbReference type="ChEBI" id="CHEBI:17925"/>
        <dbReference type="EC" id="5.1.3.3"/>
    </reaction>
</comment>
<organism evidence="10">
    <name type="scientific">Araucaria cunninghamii</name>
    <name type="common">Hoop pine</name>
    <name type="synonym">Moreton Bay pine</name>
    <dbReference type="NCBI Taxonomy" id="56994"/>
    <lineage>
        <taxon>Eukaryota</taxon>
        <taxon>Viridiplantae</taxon>
        <taxon>Streptophyta</taxon>
        <taxon>Embryophyta</taxon>
        <taxon>Tracheophyta</taxon>
        <taxon>Spermatophyta</taxon>
        <taxon>Pinopsida</taxon>
        <taxon>Pinidae</taxon>
        <taxon>Conifers II</taxon>
        <taxon>Araucariales</taxon>
        <taxon>Araucariaceae</taxon>
        <taxon>Araucaria</taxon>
    </lineage>
</organism>
<dbReference type="GO" id="GO:0030246">
    <property type="term" value="F:carbohydrate binding"/>
    <property type="evidence" value="ECO:0007669"/>
    <property type="project" value="InterPro"/>
</dbReference>
<keyword evidence="3 5" id="KW-0413">Isomerase</keyword>
<protein>
    <recommendedName>
        <fullName evidence="5">Aldose 1-epimerase</fullName>
        <ecNumber evidence="5">5.1.3.3</ecNumber>
    </recommendedName>
</protein>
<dbReference type="EMBL" id="GCKF01041976">
    <property type="protein sequence ID" value="JAG94947.1"/>
    <property type="molecule type" value="Transcribed_RNA"/>
</dbReference>
<keyword evidence="9" id="KW-0732">Signal</keyword>
<evidence type="ECO:0000256" key="8">
    <source>
        <dbReference type="PIRSR" id="PIRSR005096-3"/>
    </source>
</evidence>
<comment type="pathway">
    <text evidence="1 5">Carbohydrate metabolism; hexose metabolism.</text>
</comment>
<evidence type="ECO:0000256" key="3">
    <source>
        <dbReference type="ARBA" id="ARBA00023235"/>
    </source>
</evidence>
<dbReference type="Pfam" id="PF01263">
    <property type="entry name" value="Aldose_epim"/>
    <property type="match status" value="1"/>
</dbReference>
<dbReference type="PANTHER" id="PTHR10091:SF0">
    <property type="entry name" value="GALACTOSE MUTAROTASE"/>
    <property type="match status" value="1"/>
</dbReference>
<evidence type="ECO:0000256" key="5">
    <source>
        <dbReference type="PIRNR" id="PIRNR005096"/>
    </source>
</evidence>
<dbReference type="Gene3D" id="2.70.98.10">
    <property type="match status" value="1"/>
</dbReference>
<accession>A0A0D6QTR3</accession>